<evidence type="ECO:0000313" key="3">
    <source>
        <dbReference type="Proteomes" id="UP000800200"/>
    </source>
</evidence>
<gene>
    <name evidence="2" type="ORF">K469DRAFT_84555</name>
</gene>
<proteinExistence type="predicted"/>
<evidence type="ECO:0000313" key="2">
    <source>
        <dbReference type="EMBL" id="KAF2188653.1"/>
    </source>
</evidence>
<accession>A0A6A6EBU9</accession>
<dbReference type="Proteomes" id="UP000800200">
    <property type="component" value="Unassembled WGS sequence"/>
</dbReference>
<evidence type="ECO:0000256" key="1">
    <source>
        <dbReference type="SAM" id="MobiDB-lite"/>
    </source>
</evidence>
<reference evidence="2" key="1">
    <citation type="journal article" date="2020" name="Stud. Mycol.">
        <title>101 Dothideomycetes genomes: a test case for predicting lifestyles and emergence of pathogens.</title>
        <authorList>
            <person name="Haridas S."/>
            <person name="Albert R."/>
            <person name="Binder M."/>
            <person name="Bloem J."/>
            <person name="Labutti K."/>
            <person name="Salamov A."/>
            <person name="Andreopoulos B."/>
            <person name="Baker S."/>
            <person name="Barry K."/>
            <person name="Bills G."/>
            <person name="Bluhm B."/>
            <person name="Cannon C."/>
            <person name="Castanera R."/>
            <person name="Culley D."/>
            <person name="Daum C."/>
            <person name="Ezra D."/>
            <person name="Gonzalez J."/>
            <person name="Henrissat B."/>
            <person name="Kuo A."/>
            <person name="Liang C."/>
            <person name="Lipzen A."/>
            <person name="Lutzoni F."/>
            <person name="Magnuson J."/>
            <person name="Mondo S."/>
            <person name="Nolan M."/>
            <person name="Ohm R."/>
            <person name="Pangilinan J."/>
            <person name="Park H.-J."/>
            <person name="Ramirez L."/>
            <person name="Alfaro M."/>
            <person name="Sun H."/>
            <person name="Tritt A."/>
            <person name="Yoshinaga Y."/>
            <person name="Zwiers L.-H."/>
            <person name="Turgeon B."/>
            <person name="Goodwin S."/>
            <person name="Spatafora J."/>
            <person name="Crous P."/>
            <person name="Grigoriev I."/>
        </authorList>
    </citation>
    <scope>NUCLEOTIDE SEQUENCE</scope>
    <source>
        <strain evidence="2">CBS 207.26</strain>
    </source>
</reference>
<sequence length="257" mass="29367">MVNQIYRYGIMSKKTIDGSGTARMHGSRKYWRNSRITTPDGALIIHRDDSDPHPNNCDAFIHPSCGSKERYRGENGSAYTALVPLAKLAVSATNCAFCSILYQGLYLRRYIWSTGWARYQRITSHQGYDPVEAEEQQPWTVQYKDEIEPGKEINEDKVGVNVTFPKSQKCLIVRIDILDQSAPHHSPSEPKTTEDIRKTLENNDPSRKMGELEFYTVSEYPSPWTAFGPAPHIQPEVISEACINHIRIWLRECVLLH</sequence>
<dbReference type="EMBL" id="ML994623">
    <property type="protein sequence ID" value="KAF2188653.1"/>
    <property type="molecule type" value="Genomic_DNA"/>
</dbReference>
<protein>
    <submittedName>
        <fullName evidence="2">Uncharacterized protein</fullName>
    </submittedName>
</protein>
<feature type="region of interest" description="Disordered" evidence="1">
    <location>
        <begin position="181"/>
        <end position="205"/>
    </location>
</feature>
<keyword evidence="3" id="KW-1185">Reference proteome</keyword>
<organism evidence="2 3">
    <name type="scientific">Zopfia rhizophila CBS 207.26</name>
    <dbReference type="NCBI Taxonomy" id="1314779"/>
    <lineage>
        <taxon>Eukaryota</taxon>
        <taxon>Fungi</taxon>
        <taxon>Dikarya</taxon>
        <taxon>Ascomycota</taxon>
        <taxon>Pezizomycotina</taxon>
        <taxon>Dothideomycetes</taxon>
        <taxon>Dothideomycetes incertae sedis</taxon>
        <taxon>Zopfiaceae</taxon>
        <taxon>Zopfia</taxon>
    </lineage>
</organism>
<name>A0A6A6EBU9_9PEZI</name>
<feature type="compositionally biased region" description="Basic and acidic residues" evidence="1">
    <location>
        <begin position="186"/>
        <end position="205"/>
    </location>
</feature>
<dbReference type="AlphaFoldDB" id="A0A6A6EBU9"/>